<comment type="caution">
    <text evidence="1">The sequence shown here is derived from an EMBL/GenBank/DDBJ whole genome shotgun (WGS) entry which is preliminary data.</text>
</comment>
<dbReference type="InterPro" id="IPR009920">
    <property type="entry name" value="HEPPP_synth_su1"/>
</dbReference>
<name>A0ABW0TFV6_9BACL</name>
<dbReference type="RefSeq" id="WP_381431422.1">
    <property type="nucleotide sequence ID" value="NZ_JBHSNO010000005.1"/>
</dbReference>
<protein>
    <submittedName>
        <fullName evidence="1">Heptaprenyl diphosphate synthase component 1</fullName>
    </submittedName>
</protein>
<gene>
    <name evidence="1" type="ORF">ACFPRA_05155</name>
</gene>
<dbReference type="Gene3D" id="1.20.120.1450">
    <property type="match status" value="1"/>
</dbReference>
<evidence type="ECO:0000313" key="1">
    <source>
        <dbReference type="EMBL" id="MFC5588259.1"/>
    </source>
</evidence>
<sequence>MERQKMKQHIEHYRVEVEQAIHEPIVIRDVGRMTIDDAKAFFTLLPLLNGERWTDPMNRAAIAVGAVHAAFAAHDAIDVSDATSTRQQLTVLSGDHFSGIHYRLLASVPAYGFIRSLSGMIGQINEMKTTCHHEPPSGPAKMMKAVRVIEAGCIADFLHTFGFSRYVPLAESVLSLLRLDSVLTEETGSSVYHFWNPVDVDRSMVTFQSELQEALDTAVFLAPFLQQEIMKMATSLLGKPI</sequence>
<reference evidence="2" key="1">
    <citation type="journal article" date="2019" name="Int. J. Syst. Evol. Microbiol.">
        <title>The Global Catalogue of Microorganisms (GCM) 10K type strain sequencing project: providing services to taxonomists for standard genome sequencing and annotation.</title>
        <authorList>
            <consortium name="The Broad Institute Genomics Platform"/>
            <consortium name="The Broad Institute Genome Sequencing Center for Infectious Disease"/>
            <person name="Wu L."/>
            <person name="Ma J."/>
        </authorList>
    </citation>
    <scope>NUCLEOTIDE SEQUENCE [LARGE SCALE GENOMIC DNA]</scope>
    <source>
        <strain evidence="2">CGMCC 4.1434</strain>
    </source>
</reference>
<keyword evidence="2" id="KW-1185">Reference proteome</keyword>
<organism evidence="1 2">
    <name type="scientific">Sporosarcina soli</name>
    <dbReference type="NCBI Taxonomy" id="334736"/>
    <lineage>
        <taxon>Bacteria</taxon>
        <taxon>Bacillati</taxon>
        <taxon>Bacillota</taxon>
        <taxon>Bacilli</taxon>
        <taxon>Bacillales</taxon>
        <taxon>Caryophanaceae</taxon>
        <taxon>Sporosarcina</taxon>
    </lineage>
</organism>
<dbReference type="EMBL" id="JBHSNO010000005">
    <property type="protein sequence ID" value="MFC5588259.1"/>
    <property type="molecule type" value="Genomic_DNA"/>
</dbReference>
<dbReference type="Proteomes" id="UP001596109">
    <property type="component" value="Unassembled WGS sequence"/>
</dbReference>
<accession>A0ABW0TFV6</accession>
<proteinExistence type="predicted"/>
<evidence type="ECO:0000313" key="2">
    <source>
        <dbReference type="Proteomes" id="UP001596109"/>
    </source>
</evidence>
<dbReference type="Pfam" id="PF07307">
    <property type="entry name" value="HEPPP_synt_1"/>
    <property type="match status" value="1"/>
</dbReference>